<keyword evidence="10" id="KW-1185">Reference proteome</keyword>
<evidence type="ECO:0000256" key="1">
    <source>
        <dbReference type="ARBA" id="ARBA00007747"/>
    </source>
</evidence>
<evidence type="ECO:0000256" key="2">
    <source>
        <dbReference type="ARBA" id="ARBA00022664"/>
    </source>
</evidence>
<evidence type="ECO:0000256" key="7">
    <source>
        <dbReference type="SAM" id="MobiDB-lite"/>
    </source>
</evidence>
<feature type="region of interest" description="Disordered" evidence="7">
    <location>
        <begin position="556"/>
        <end position="578"/>
    </location>
</feature>
<dbReference type="SMART" id="SM00361">
    <property type="entry name" value="RRM_1"/>
    <property type="match status" value="1"/>
</dbReference>
<keyword evidence="4 6" id="KW-0694">RNA-binding</keyword>
<dbReference type="InterPro" id="IPR000504">
    <property type="entry name" value="RRM_dom"/>
</dbReference>
<feature type="compositionally biased region" description="Basic and acidic residues" evidence="7">
    <location>
        <begin position="13"/>
        <end position="24"/>
    </location>
</feature>
<dbReference type="EMBL" id="JARBDR010000337">
    <property type="protein sequence ID" value="KAJ8314461.1"/>
    <property type="molecule type" value="Genomic_DNA"/>
</dbReference>
<name>A0ABQ9FCW4_TEGGR</name>
<reference evidence="9 10" key="1">
    <citation type="submission" date="2022-12" db="EMBL/GenBank/DDBJ databases">
        <title>Chromosome-level genome of Tegillarca granosa.</title>
        <authorList>
            <person name="Kim J."/>
        </authorList>
    </citation>
    <scope>NUCLEOTIDE SEQUENCE [LARGE SCALE GENOMIC DNA]</scope>
    <source>
        <strain evidence="9">Teg-2019</strain>
        <tissue evidence="9">Adductor muscle</tissue>
    </source>
</reference>
<keyword evidence="5" id="KW-0508">mRNA splicing</keyword>
<dbReference type="InterPro" id="IPR003954">
    <property type="entry name" value="RRM_euk-type"/>
</dbReference>
<dbReference type="SMART" id="SM00360">
    <property type="entry name" value="RRM"/>
    <property type="match status" value="2"/>
</dbReference>
<feature type="compositionally biased region" description="Basic and acidic residues" evidence="7">
    <location>
        <begin position="499"/>
        <end position="515"/>
    </location>
</feature>
<dbReference type="PANTHER" id="PTHR15608">
    <property type="entry name" value="SPLICING FACTOR U2AF-ASSOCIATED PROTEIN 2"/>
    <property type="match status" value="1"/>
</dbReference>
<dbReference type="InterPro" id="IPR012677">
    <property type="entry name" value="Nucleotide-bd_a/b_plait_sf"/>
</dbReference>
<feature type="compositionally biased region" description="Acidic residues" evidence="7">
    <location>
        <begin position="1"/>
        <end position="12"/>
    </location>
</feature>
<dbReference type="Gene3D" id="3.30.70.330">
    <property type="match status" value="2"/>
</dbReference>
<dbReference type="CDD" id="cd12281">
    <property type="entry name" value="RRM1_TatSF1_like"/>
    <property type="match status" value="1"/>
</dbReference>
<dbReference type="SUPFAM" id="SSF54928">
    <property type="entry name" value="RNA-binding domain, RBD"/>
    <property type="match status" value="1"/>
</dbReference>
<evidence type="ECO:0000256" key="5">
    <source>
        <dbReference type="ARBA" id="ARBA00023187"/>
    </source>
</evidence>
<feature type="region of interest" description="Disordered" evidence="7">
    <location>
        <begin position="497"/>
        <end position="524"/>
    </location>
</feature>
<dbReference type="Pfam" id="PF00076">
    <property type="entry name" value="RRM_1"/>
    <property type="match status" value="2"/>
</dbReference>
<evidence type="ECO:0000256" key="6">
    <source>
        <dbReference type="PROSITE-ProRule" id="PRU00176"/>
    </source>
</evidence>
<evidence type="ECO:0000256" key="3">
    <source>
        <dbReference type="ARBA" id="ARBA00022737"/>
    </source>
</evidence>
<dbReference type="PANTHER" id="PTHR15608:SF0">
    <property type="entry name" value="HIV TAT-SPECIFIC FACTOR 1"/>
    <property type="match status" value="1"/>
</dbReference>
<evidence type="ECO:0000313" key="9">
    <source>
        <dbReference type="EMBL" id="KAJ8314461.1"/>
    </source>
</evidence>
<accession>A0ABQ9FCW4</accession>
<dbReference type="CDD" id="cd12282">
    <property type="entry name" value="RRM2_TatSF1_like"/>
    <property type="match status" value="1"/>
</dbReference>
<sequence length="578" mass="67839">MEQENEEFEEQLEQEKLEKIKTEEGDSNTYTDKDGKMLVKDVKIDENFIACYQMHYGKDSAGDSSEVKGEDEGKEGDDHSKESYDYYKNYYKEYYKDHHDKYYKDYYDEYYKDYYQNYYNSEEYKAYLEKGSSEKADTEKSTTEKSDVDKGKPDGEEDTKEKQEGVADSNQNDEHYQQYHEYYKHYYGDDYHKYYDYYAQQFYENQEQNQEESKNQEEGQEQGSADNSKGKGKKRKLMPQPKKPEVWFDADDAKNTNVYVSGLPTDITDEEYKELMTKCGLIMFDPFTKQPKLKLYKDKEGNLKGDGLCCYIKMESVKLALQIIDGTELRGHKIHVEPAKFELKGDFDPKKRKRLSNKDKKKLKEKQQKLFDWRPGKTQDHRFKFEKVVVLKNMFSPKEFEEDPTLINEWRDDVRSECSKYGEVKNVRIFDNHPDGVMTVSFKEPEEADACIAALNGRWFSKRQVSAETWDGKTKYEIEESEAERDKRLQKWENFLATGEKKSDNGDNDKSKSGADDNNSNNENKASLQDMQMLTNIVFNYLKLMGILRVKKLTTENSASSETVESKSTVQAHGSISS</sequence>
<organism evidence="9 10">
    <name type="scientific">Tegillarca granosa</name>
    <name type="common">Malaysian cockle</name>
    <name type="synonym">Anadara granosa</name>
    <dbReference type="NCBI Taxonomy" id="220873"/>
    <lineage>
        <taxon>Eukaryota</taxon>
        <taxon>Metazoa</taxon>
        <taxon>Spiralia</taxon>
        <taxon>Lophotrochozoa</taxon>
        <taxon>Mollusca</taxon>
        <taxon>Bivalvia</taxon>
        <taxon>Autobranchia</taxon>
        <taxon>Pteriomorphia</taxon>
        <taxon>Arcoida</taxon>
        <taxon>Arcoidea</taxon>
        <taxon>Arcidae</taxon>
        <taxon>Tegillarca</taxon>
    </lineage>
</organism>
<evidence type="ECO:0000256" key="4">
    <source>
        <dbReference type="ARBA" id="ARBA00022884"/>
    </source>
</evidence>
<feature type="region of interest" description="Disordered" evidence="7">
    <location>
        <begin position="1"/>
        <end position="33"/>
    </location>
</feature>
<comment type="similarity">
    <text evidence="1">Belongs to the HTATSF1 family.</text>
</comment>
<keyword evidence="3" id="KW-0677">Repeat</keyword>
<feature type="region of interest" description="Disordered" evidence="7">
    <location>
        <begin position="206"/>
        <end position="242"/>
    </location>
</feature>
<feature type="region of interest" description="Disordered" evidence="7">
    <location>
        <begin position="130"/>
        <end position="176"/>
    </location>
</feature>
<dbReference type="InterPro" id="IPR034393">
    <property type="entry name" value="TatSF1-like"/>
</dbReference>
<dbReference type="InterPro" id="IPR034392">
    <property type="entry name" value="TatSF1-like_RRM1"/>
</dbReference>
<comment type="caution">
    <text evidence="9">The sequence shown here is derived from an EMBL/GenBank/DDBJ whole genome shotgun (WGS) entry which is preliminary data.</text>
</comment>
<feature type="domain" description="RRM" evidence="8">
    <location>
        <begin position="256"/>
        <end position="341"/>
    </location>
</feature>
<proteinExistence type="inferred from homology"/>
<gene>
    <name evidence="9" type="ORF">KUTeg_006611</name>
</gene>
<dbReference type="InterPro" id="IPR035979">
    <property type="entry name" value="RBD_domain_sf"/>
</dbReference>
<feature type="compositionally biased region" description="Basic and acidic residues" evidence="7">
    <location>
        <begin position="130"/>
        <end position="165"/>
    </location>
</feature>
<keyword evidence="2" id="KW-0507">mRNA processing</keyword>
<feature type="region of interest" description="Disordered" evidence="7">
    <location>
        <begin position="58"/>
        <end position="83"/>
    </location>
</feature>
<feature type="domain" description="RRM" evidence="8">
    <location>
        <begin position="387"/>
        <end position="472"/>
    </location>
</feature>
<evidence type="ECO:0000313" key="10">
    <source>
        <dbReference type="Proteomes" id="UP001217089"/>
    </source>
</evidence>
<dbReference type="Proteomes" id="UP001217089">
    <property type="component" value="Unassembled WGS sequence"/>
</dbReference>
<dbReference type="PROSITE" id="PS50102">
    <property type="entry name" value="RRM"/>
    <property type="match status" value="2"/>
</dbReference>
<evidence type="ECO:0000259" key="8">
    <source>
        <dbReference type="PROSITE" id="PS50102"/>
    </source>
</evidence>
<protein>
    <recommendedName>
        <fullName evidence="8">RRM domain-containing protein</fullName>
    </recommendedName>
</protein>